<gene>
    <name evidence="1" type="ORF">ACJIZ3_014419</name>
</gene>
<evidence type="ECO:0000313" key="1">
    <source>
        <dbReference type="EMBL" id="KAL3813151.1"/>
    </source>
</evidence>
<reference evidence="1 2" key="1">
    <citation type="submission" date="2024-12" db="EMBL/GenBank/DDBJ databases">
        <title>The unique morphological basis and parallel evolutionary history of personate flowers in Penstemon.</title>
        <authorList>
            <person name="Depatie T.H."/>
            <person name="Wessinger C.A."/>
        </authorList>
    </citation>
    <scope>NUCLEOTIDE SEQUENCE [LARGE SCALE GENOMIC DNA]</scope>
    <source>
        <strain evidence="1">WTNN_2</strain>
        <tissue evidence="1">Leaf</tissue>
    </source>
</reference>
<name>A0ABD3RMY5_9LAMI</name>
<dbReference type="AlphaFoldDB" id="A0ABD3RMY5"/>
<dbReference type="Proteomes" id="UP001634393">
    <property type="component" value="Unassembled WGS sequence"/>
</dbReference>
<protein>
    <submittedName>
        <fullName evidence="1">Uncharacterized protein</fullName>
    </submittedName>
</protein>
<comment type="caution">
    <text evidence="1">The sequence shown here is derived from an EMBL/GenBank/DDBJ whole genome shotgun (WGS) entry which is preliminary data.</text>
</comment>
<organism evidence="1 2">
    <name type="scientific">Penstemon smallii</name>
    <dbReference type="NCBI Taxonomy" id="265156"/>
    <lineage>
        <taxon>Eukaryota</taxon>
        <taxon>Viridiplantae</taxon>
        <taxon>Streptophyta</taxon>
        <taxon>Embryophyta</taxon>
        <taxon>Tracheophyta</taxon>
        <taxon>Spermatophyta</taxon>
        <taxon>Magnoliopsida</taxon>
        <taxon>eudicotyledons</taxon>
        <taxon>Gunneridae</taxon>
        <taxon>Pentapetalae</taxon>
        <taxon>asterids</taxon>
        <taxon>lamiids</taxon>
        <taxon>Lamiales</taxon>
        <taxon>Plantaginaceae</taxon>
        <taxon>Cheloneae</taxon>
        <taxon>Penstemon</taxon>
    </lineage>
</organism>
<sequence length="92" mass="10705">MGEYGVTDSWNKRLTIRLPKNCEFPLGFTKNGMLVCEEHKPEDRPSRSSKKHIESTKKIRKKVPGFIFLDVENFEEEAVMVIDYKESLALLM</sequence>
<dbReference type="EMBL" id="JBJXBP010000008">
    <property type="protein sequence ID" value="KAL3813151.1"/>
    <property type="molecule type" value="Genomic_DNA"/>
</dbReference>
<proteinExistence type="predicted"/>
<accession>A0ABD3RMY5</accession>
<evidence type="ECO:0000313" key="2">
    <source>
        <dbReference type="Proteomes" id="UP001634393"/>
    </source>
</evidence>
<keyword evidence="2" id="KW-1185">Reference proteome</keyword>